<dbReference type="RefSeq" id="WP_011822039.1">
    <property type="nucleotide sequence ID" value="NC_008818.1"/>
</dbReference>
<sequence>MVEDDAEFHFVIYTPPSLFDAAVIARTIYAGLGVKRNWRIHIVGVGSRIPIKLLLESRIPIGLALERIRTKEPHIVSGEDVYIVDSRGRPAWEFGREPRVLVVDYSGVYASQLEDKRAVRVRGLGLQSITYEAISVIYEFFIRRMYGKRGVKHITGDIRSAVYLARKLVEIMSNFDNYVLVEPNAVVYVLRRVYLSEGILLDPAKYSITVDPVAGSVSQVIEMNAYTRRLRPLGKVYARLEDEVFSVEDWRGVRYRFYIDKARRAVCVTPDYCVSTGTMKSELPPSIL</sequence>
<dbReference type="OrthoDB" id="15037at2157"/>
<reference evidence="1 2" key="1">
    <citation type="journal article" date="2007" name="Archaea">
        <title>The genome of Hyperthermus butylicus: a sulfur-reducing, peptide fermenting, neutrophilic Crenarchaeote growing up to 108 degrees C.</title>
        <authorList>
            <person name="Brugger K."/>
            <person name="Chen L."/>
            <person name="Stark M."/>
            <person name="Zibat A."/>
            <person name="Redder P."/>
            <person name="Ruepp A."/>
            <person name="Awayez M."/>
            <person name="She Q."/>
            <person name="Garrett R.A."/>
            <person name="Klenk H.P."/>
        </authorList>
    </citation>
    <scope>NUCLEOTIDE SEQUENCE [LARGE SCALE GENOMIC DNA]</scope>
    <source>
        <strain evidence="2">DSM 5456 / JCM 9403 / PLM1-5</strain>
    </source>
</reference>
<dbReference type="GeneID" id="4781654"/>
<dbReference type="AlphaFoldDB" id="A2BL60"/>
<protein>
    <submittedName>
        <fullName evidence="1">Uncharacterized protein</fullName>
    </submittedName>
</protein>
<dbReference type="EMBL" id="CP000493">
    <property type="protein sequence ID" value="ABM80720.1"/>
    <property type="molecule type" value="Genomic_DNA"/>
</dbReference>
<evidence type="ECO:0000313" key="1">
    <source>
        <dbReference type="EMBL" id="ABM80720.1"/>
    </source>
</evidence>
<dbReference type="EnsemblBacteria" id="ABM80720">
    <property type="protein sequence ID" value="ABM80720"/>
    <property type="gene ID" value="Hbut_0869"/>
</dbReference>
<proteinExistence type="predicted"/>
<accession>A2BL60</accession>
<evidence type="ECO:0000313" key="2">
    <source>
        <dbReference type="Proteomes" id="UP000002593"/>
    </source>
</evidence>
<gene>
    <name evidence="1" type="ordered locus">Hbut_0869</name>
</gene>
<dbReference type="KEGG" id="hbu:Hbut_0869"/>
<dbReference type="eggNOG" id="arCOG12300">
    <property type="taxonomic scope" value="Archaea"/>
</dbReference>
<dbReference type="Proteomes" id="UP000002593">
    <property type="component" value="Chromosome"/>
</dbReference>
<organism evidence="1 2">
    <name type="scientific">Hyperthermus butylicus (strain DSM 5456 / JCM 9403 / PLM1-5)</name>
    <dbReference type="NCBI Taxonomy" id="415426"/>
    <lineage>
        <taxon>Archaea</taxon>
        <taxon>Thermoproteota</taxon>
        <taxon>Thermoprotei</taxon>
        <taxon>Desulfurococcales</taxon>
        <taxon>Pyrodictiaceae</taxon>
        <taxon>Hyperthermus</taxon>
    </lineage>
</organism>
<keyword evidence="2" id="KW-1185">Reference proteome</keyword>
<name>A2BL60_HYPBU</name>
<dbReference type="HOGENOM" id="CLU_965081_0_0_2"/>